<protein>
    <recommendedName>
        <fullName evidence="3">Carboxypeptidase regulatory-like domain-containing protein</fullName>
    </recommendedName>
</protein>
<dbReference type="Proteomes" id="UP000660862">
    <property type="component" value="Unassembled WGS sequence"/>
</dbReference>
<dbReference type="InterPro" id="IPR008969">
    <property type="entry name" value="CarboxyPept-like_regulatory"/>
</dbReference>
<reference evidence="1" key="2">
    <citation type="submission" date="2020-09" db="EMBL/GenBank/DDBJ databases">
        <authorList>
            <person name="Sun Q."/>
            <person name="Zhou Y."/>
        </authorList>
    </citation>
    <scope>NUCLEOTIDE SEQUENCE</scope>
    <source>
        <strain evidence="1">CGMCC 1.12195</strain>
    </source>
</reference>
<dbReference type="RefSeq" id="WP_188504878.1">
    <property type="nucleotide sequence ID" value="NZ_BMER01000001.1"/>
</dbReference>
<sequence>MDAYAQSATILGLLKTTDGRPVAHASVTVRNMHGRIVAFRASDSAGHFRIILPSTPVPDSLRLHVNHLGYANVDLPLTAGRARYDLTLVEKAIDLSEVAVKSRPRIDSRGDTLSYDVGSFARVEDRSIGDVLRRMPGMEVSESGQIKYNGQNISHFYIDGDDLLNDQYRIGTKTIPHAMVQKLEVLQNHQPLKVLKNKTFSDQVAVNLVIKDDAKLKLTGQAKLGAGLPRQYDGELNTILFNKKYKLLNVLKGNNVGDDLAADFNAFGSADRLSGAGHSLPQALLSSGTAGNPPLPKQRYHLNNSASLNANNLINLKNGLQLKFNSNGLLDYNTLAYSSLSERYLGSDTIRYTERQDIGRHPFLTETNLTAMANADTYYFNNVLTLTYSGEAGASTLVSNDIAMRQHLGSRIRNFSNTLTYAPARKNGDVVNLHWYVNHYNQPQTLTINPGINAEVLNDGEPFAGIRQFAETPTWFNRLSASYRLATGLIKQRYRVGITNEWQQLRSALRLTQLDGTEHPYSGSDDNHLHWQRHQVFTDGVYEYKRRRLEAVLTLPLAVQRTAYRDAAFALNETEHRLLINPSLRAKVMTNVEDYLSFTYHFGNDFGNSNGVYRGAVLVNYRSIQANDAQLQERDSHTFGLRYNYQRAIRMLFIHAGITYSRSTANTIASSVITDDIARTVLLPFANDVSSFSASGGISKFIFALGATASLKASWSTSRFNQLLNSEALPFHNRSFTVSPGAEARLFNRVSINYNGSGTWTTSRLVEREASTQVANRQIRQFDQSIGLTYSPFNRMFLRVDGRHQYTSQQQPSTVAYFFADAHLRYRLAKWRTDLELNLTNLANVTSYETYSLSANQFGYNHYQLRGRMAVVKVTFQL</sequence>
<proteinExistence type="predicted"/>
<comment type="caution">
    <text evidence="1">The sequence shown here is derived from an EMBL/GenBank/DDBJ whole genome shotgun (WGS) entry which is preliminary data.</text>
</comment>
<accession>A0A917HI35</accession>
<evidence type="ECO:0000313" key="1">
    <source>
        <dbReference type="EMBL" id="GGG80218.1"/>
    </source>
</evidence>
<evidence type="ECO:0008006" key="3">
    <source>
        <dbReference type="Google" id="ProtNLM"/>
    </source>
</evidence>
<gene>
    <name evidence="1" type="ORF">GCM10007415_10770</name>
</gene>
<dbReference type="SUPFAM" id="SSF56935">
    <property type="entry name" value="Porins"/>
    <property type="match status" value="1"/>
</dbReference>
<evidence type="ECO:0000313" key="2">
    <source>
        <dbReference type="Proteomes" id="UP000660862"/>
    </source>
</evidence>
<dbReference type="EMBL" id="BMER01000001">
    <property type="protein sequence ID" value="GGG80218.1"/>
    <property type="molecule type" value="Genomic_DNA"/>
</dbReference>
<name>A0A917HI35_9SPHI</name>
<keyword evidence="2" id="KW-1185">Reference proteome</keyword>
<organism evidence="1 2">
    <name type="scientific">Parapedobacter pyrenivorans</name>
    <dbReference type="NCBI Taxonomy" id="1305674"/>
    <lineage>
        <taxon>Bacteria</taxon>
        <taxon>Pseudomonadati</taxon>
        <taxon>Bacteroidota</taxon>
        <taxon>Sphingobacteriia</taxon>
        <taxon>Sphingobacteriales</taxon>
        <taxon>Sphingobacteriaceae</taxon>
        <taxon>Parapedobacter</taxon>
    </lineage>
</organism>
<reference evidence="1" key="1">
    <citation type="journal article" date="2014" name="Int. J. Syst. Evol. Microbiol.">
        <title>Complete genome sequence of Corynebacterium casei LMG S-19264T (=DSM 44701T), isolated from a smear-ripened cheese.</title>
        <authorList>
            <consortium name="US DOE Joint Genome Institute (JGI-PGF)"/>
            <person name="Walter F."/>
            <person name="Albersmeier A."/>
            <person name="Kalinowski J."/>
            <person name="Ruckert C."/>
        </authorList>
    </citation>
    <scope>NUCLEOTIDE SEQUENCE</scope>
    <source>
        <strain evidence="1">CGMCC 1.12195</strain>
    </source>
</reference>
<dbReference type="SUPFAM" id="SSF49464">
    <property type="entry name" value="Carboxypeptidase regulatory domain-like"/>
    <property type="match status" value="1"/>
</dbReference>
<dbReference type="AlphaFoldDB" id="A0A917HI35"/>